<feature type="transmembrane region" description="Helical" evidence="5">
    <location>
        <begin position="166"/>
        <end position="189"/>
    </location>
</feature>
<comment type="subcellular location">
    <subcellularLocation>
        <location evidence="1">Membrane</location>
        <topology evidence="1">Multi-pass membrane protein</topology>
    </subcellularLocation>
</comment>
<keyword evidence="7" id="KW-1185">Reference proteome</keyword>
<evidence type="ECO:0008006" key="8">
    <source>
        <dbReference type="Google" id="ProtNLM"/>
    </source>
</evidence>
<reference evidence="6 7" key="1">
    <citation type="submission" date="2019-01" db="EMBL/GenBank/DDBJ databases">
        <title>A draft genome assembly of the solar-powered sea slug Elysia chlorotica.</title>
        <authorList>
            <person name="Cai H."/>
            <person name="Li Q."/>
            <person name="Fang X."/>
            <person name="Li J."/>
            <person name="Curtis N.E."/>
            <person name="Altenburger A."/>
            <person name="Shibata T."/>
            <person name="Feng M."/>
            <person name="Maeda T."/>
            <person name="Schwartz J.A."/>
            <person name="Shigenobu S."/>
            <person name="Lundholm N."/>
            <person name="Nishiyama T."/>
            <person name="Yang H."/>
            <person name="Hasebe M."/>
            <person name="Li S."/>
            <person name="Pierce S.K."/>
            <person name="Wang J."/>
        </authorList>
    </citation>
    <scope>NUCLEOTIDE SEQUENCE [LARGE SCALE GENOMIC DNA]</scope>
    <source>
        <strain evidence="6">EC2010</strain>
        <tissue evidence="6">Whole organism of an adult</tissue>
    </source>
</reference>
<comment type="caution">
    <text evidence="6">The sequence shown here is derived from an EMBL/GenBank/DDBJ whole genome shotgun (WGS) entry which is preliminary data.</text>
</comment>
<dbReference type="GO" id="GO:0016020">
    <property type="term" value="C:membrane"/>
    <property type="evidence" value="ECO:0007669"/>
    <property type="project" value="UniProtKB-SubCell"/>
</dbReference>
<keyword evidence="3 5" id="KW-1133">Transmembrane helix</keyword>
<gene>
    <name evidence="6" type="ORF">EGW08_015009</name>
</gene>
<dbReference type="GO" id="GO:0022857">
    <property type="term" value="F:transmembrane transporter activity"/>
    <property type="evidence" value="ECO:0007669"/>
    <property type="project" value="InterPro"/>
</dbReference>
<feature type="transmembrane region" description="Helical" evidence="5">
    <location>
        <begin position="134"/>
        <end position="154"/>
    </location>
</feature>
<accession>A0A433T705</accession>
<feature type="transmembrane region" description="Helical" evidence="5">
    <location>
        <begin position="195"/>
        <end position="214"/>
    </location>
</feature>
<proteinExistence type="predicted"/>
<dbReference type="InterPro" id="IPR049680">
    <property type="entry name" value="FLVCR1-2_SLC49-like"/>
</dbReference>
<dbReference type="Pfam" id="PF07690">
    <property type="entry name" value="MFS_1"/>
    <property type="match status" value="1"/>
</dbReference>
<evidence type="ECO:0000256" key="5">
    <source>
        <dbReference type="SAM" id="Phobius"/>
    </source>
</evidence>
<dbReference type="OrthoDB" id="422206at2759"/>
<dbReference type="AlphaFoldDB" id="A0A433T705"/>
<dbReference type="Proteomes" id="UP000271974">
    <property type="component" value="Unassembled WGS sequence"/>
</dbReference>
<dbReference type="PANTHER" id="PTHR10924:SF27">
    <property type="entry name" value="SOLUTE CARRIER FAMILY 49 MEMBER 4"/>
    <property type="match status" value="1"/>
</dbReference>
<feature type="transmembrane region" description="Helical" evidence="5">
    <location>
        <begin position="36"/>
        <end position="53"/>
    </location>
</feature>
<keyword evidence="4 5" id="KW-0472">Membrane</keyword>
<dbReference type="Gene3D" id="1.20.1250.20">
    <property type="entry name" value="MFS general substrate transporter like domains"/>
    <property type="match status" value="1"/>
</dbReference>
<evidence type="ECO:0000313" key="7">
    <source>
        <dbReference type="Proteomes" id="UP000271974"/>
    </source>
</evidence>
<name>A0A433T705_ELYCH</name>
<evidence type="ECO:0000256" key="1">
    <source>
        <dbReference type="ARBA" id="ARBA00004141"/>
    </source>
</evidence>
<sequence length="238" mass="26205">MVYFPAKPPLPPTISASVKRLSHGEGIRSLLKNVQFHLILFIFGFGAGVYQGFSQVLDINLDTLGVSQTTAGWMGFYSIIGGCLLGCFMSWISDMFTRKLKLFLLLMVIPGTAALVWFLMLINEYIPTDMPSLYITVILPGCFIYGSQPLFYELACEAAYPTGEDVATFLLTTAQNLVAFLILAVMVVPGSSVSWINWVLMVSAALGLVLLLLVREDYNRLKVDDMEVQIPKPDGDAS</sequence>
<dbReference type="EMBL" id="RQTK01000597">
    <property type="protein sequence ID" value="RUS77234.1"/>
    <property type="molecule type" value="Genomic_DNA"/>
</dbReference>
<keyword evidence="2 5" id="KW-0812">Transmembrane</keyword>
<dbReference type="PANTHER" id="PTHR10924">
    <property type="entry name" value="MAJOR FACILITATOR SUPERFAMILY PROTEIN-RELATED"/>
    <property type="match status" value="1"/>
</dbReference>
<feature type="transmembrane region" description="Helical" evidence="5">
    <location>
        <begin position="73"/>
        <end position="91"/>
    </location>
</feature>
<evidence type="ECO:0000256" key="4">
    <source>
        <dbReference type="ARBA" id="ARBA00023136"/>
    </source>
</evidence>
<evidence type="ECO:0000256" key="2">
    <source>
        <dbReference type="ARBA" id="ARBA00022692"/>
    </source>
</evidence>
<dbReference type="InterPro" id="IPR036259">
    <property type="entry name" value="MFS_trans_sf"/>
</dbReference>
<protein>
    <recommendedName>
        <fullName evidence="8">Major facilitator superfamily (MFS) profile domain-containing protein</fullName>
    </recommendedName>
</protein>
<dbReference type="SUPFAM" id="SSF103473">
    <property type="entry name" value="MFS general substrate transporter"/>
    <property type="match status" value="1"/>
</dbReference>
<organism evidence="6 7">
    <name type="scientific">Elysia chlorotica</name>
    <name type="common">Eastern emerald elysia</name>
    <name type="synonym">Sea slug</name>
    <dbReference type="NCBI Taxonomy" id="188477"/>
    <lineage>
        <taxon>Eukaryota</taxon>
        <taxon>Metazoa</taxon>
        <taxon>Spiralia</taxon>
        <taxon>Lophotrochozoa</taxon>
        <taxon>Mollusca</taxon>
        <taxon>Gastropoda</taxon>
        <taxon>Heterobranchia</taxon>
        <taxon>Euthyneura</taxon>
        <taxon>Panpulmonata</taxon>
        <taxon>Sacoglossa</taxon>
        <taxon>Placobranchoidea</taxon>
        <taxon>Plakobranchidae</taxon>
        <taxon>Elysia</taxon>
    </lineage>
</organism>
<evidence type="ECO:0000313" key="6">
    <source>
        <dbReference type="EMBL" id="RUS77234.1"/>
    </source>
</evidence>
<dbReference type="InterPro" id="IPR011701">
    <property type="entry name" value="MFS"/>
</dbReference>
<feature type="transmembrane region" description="Helical" evidence="5">
    <location>
        <begin position="103"/>
        <end position="122"/>
    </location>
</feature>
<evidence type="ECO:0000256" key="3">
    <source>
        <dbReference type="ARBA" id="ARBA00022989"/>
    </source>
</evidence>